<evidence type="ECO:0000256" key="6">
    <source>
        <dbReference type="ARBA" id="ARBA00023026"/>
    </source>
</evidence>
<evidence type="ECO:0000256" key="13">
    <source>
        <dbReference type="PROSITE-ProRule" id="PRU01091"/>
    </source>
</evidence>
<keyword evidence="7 13" id="KW-0238">DNA-binding</keyword>
<keyword evidence="5" id="KW-0805">Transcription regulation</keyword>
<evidence type="ECO:0000256" key="9">
    <source>
        <dbReference type="ARBA" id="ARBA00023163"/>
    </source>
</evidence>
<gene>
    <name evidence="16" type="ORF">ACFQWB_08050</name>
</gene>
<dbReference type="InterPro" id="IPR039420">
    <property type="entry name" value="WalR-like"/>
</dbReference>
<evidence type="ECO:0000256" key="8">
    <source>
        <dbReference type="ARBA" id="ARBA00023159"/>
    </source>
</evidence>
<comment type="function">
    <text evidence="10">Member of the two-component regulatory system HssS/HssR involved in intracellular heme homeostasis and tempering of staphylococcal virulence. Phosphorylated HssR binds to a direct repeat sequence within hrtAB promoter and activates the expression of hrtAB, an efflux pump, in response to extracellular heme, hemin, hemoglobin or blood.</text>
</comment>
<sequence length="223" mass="25540">MRLLVVDDDPNIRRLMKVCLQEENYAVAEAANGREALDLCLSSPPDLIVLDVMLPEMDGWAFCREAKRIADIPIIMVTARGEMDDKLRGFGAGADDYLVKPFDPRELVVRVKALLRRFRIEHAQTVQVGDVSIDRRAYEVQIGDIAFLLPPKEFELLFKLASYPNRIFTRSQLIEQIWGIDYDGDERTVDVHIKRLRERLEGLSERVAIQTVRGLGYRLEVIA</sequence>
<dbReference type="CDD" id="cd17574">
    <property type="entry name" value="REC_OmpR"/>
    <property type="match status" value="1"/>
</dbReference>
<feature type="modified residue" description="4-aspartylphosphate" evidence="12">
    <location>
        <position position="51"/>
    </location>
</feature>
<dbReference type="Pfam" id="PF00486">
    <property type="entry name" value="Trans_reg_C"/>
    <property type="match status" value="1"/>
</dbReference>
<reference evidence="17" key="1">
    <citation type="journal article" date="2019" name="Int. J. Syst. Evol. Microbiol.">
        <title>The Global Catalogue of Microorganisms (GCM) 10K type strain sequencing project: providing services to taxonomists for standard genome sequencing and annotation.</title>
        <authorList>
            <consortium name="The Broad Institute Genomics Platform"/>
            <consortium name="The Broad Institute Genome Sequencing Center for Infectious Disease"/>
            <person name="Wu L."/>
            <person name="Ma J."/>
        </authorList>
    </citation>
    <scope>NUCLEOTIDE SEQUENCE [LARGE SCALE GENOMIC DNA]</scope>
    <source>
        <strain evidence="17">JCM 18657</strain>
    </source>
</reference>
<dbReference type="Gene3D" id="3.40.50.2300">
    <property type="match status" value="1"/>
</dbReference>
<protein>
    <recommendedName>
        <fullName evidence="11">Heme response regulator HssR</fullName>
    </recommendedName>
</protein>
<dbReference type="InterPro" id="IPR036388">
    <property type="entry name" value="WH-like_DNA-bd_sf"/>
</dbReference>
<dbReference type="EMBL" id="JBHTGQ010000018">
    <property type="protein sequence ID" value="MFC7749891.1"/>
    <property type="molecule type" value="Genomic_DNA"/>
</dbReference>
<keyword evidence="4" id="KW-0902">Two-component regulatory system</keyword>
<keyword evidence="8" id="KW-0010">Activator</keyword>
<evidence type="ECO:0000256" key="12">
    <source>
        <dbReference type="PROSITE-ProRule" id="PRU00169"/>
    </source>
</evidence>
<keyword evidence="17" id="KW-1185">Reference proteome</keyword>
<dbReference type="SUPFAM" id="SSF52172">
    <property type="entry name" value="CheY-like"/>
    <property type="match status" value="1"/>
</dbReference>
<dbReference type="SMART" id="SM00862">
    <property type="entry name" value="Trans_reg_C"/>
    <property type="match status" value="1"/>
</dbReference>
<comment type="subcellular location">
    <subcellularLocation>
        <location evidence="1">Cytoplasm</location>
    </subcellularLocation>
</comment>
<dbReference type="Gene3D" id="6.10.250.690">
    <property type="match status" value="1"/>
</dbReference>
<proteinExistence type="predicted"/>
<feature type="DNA-binding region" description="OmpR/PhoB-type" evidence="13">
    <location>
        <begin position="123"/>
        <end position="221"/>
    </location>
</feature>
<dbReference type="Gene3D" id="1.10.10.10">
    <property type="entry name" value="Winged helix-like DNA-binding domain superfamily/Winged helix DNA-binding domain"/>
    <property type="match status" value="1"/>
</dbReference>
<dbReference type="InterPro" id="IPR001789">
    <property type="entry name" value="Sig_transdc_resp-reg_receiver"/>
</dbReference>
<feature type="domain" description="OmpR/PhoB-type" evidence="15">
    <location>
        <begin position="123"/>
        <end position="221"/>
    </location>
</feature>
<evidence type="ECO:0000259" key="14">
    <source>
        <dbReference type="PROSITE" id="PS50110"/>
    </source>
</evidence>
<evidence type="ECO:0000259" key="15">
    <source>
        <dbReference type="PROSITE" id="PS51755"/>
    </source>
</evidence>
<accession>A0ABW2V3M3</accession>
<dbReference type="Pfam" id="PF00072">
    <property type="entry name" value="Response_reg"/>
    <property type="match status" value="1"/>
</dbReference>
<evidence type="ECO:0000256" key="1">
    <source>
        <dbReference type="ARBA" id="ARBA00004496"/>
    </source>
</evidence>
<dbReference type="Proteomes" id="UP001596528">
    <property type="component" value="Unassembled WGS sequence"/>
</dbReference>
<evidence type="ECO:0000256" key="7">
    <source>
        <dbReference type="ARBA" id="ARBA00023125"/>
    </source>
</evidence>
<dbReference type="PANTHER" id="PTHR48111:SF49">
    <property type="entry name" value="HEME RESPONSE REGULATOR HSSR"/>
    <property type="match status" value="1"/>
</dbReference>
<organism evidence="16 17">
    <name type="scientific">Paenibacillus thermoaerophilus</name>
    <dbReference type="NCBI Taxonomy" id="1215385"/>
    <lineage>
        <taxon>Bacteria</taxon>
        <taxon>Bacillati</taxon>
        <taxon>Bacillota</taxon>
        <taxon>Bacilli</taxon>
        <taxon>Bacillales</taxon>
        <taxon>Paenibacillaceae</taxon>
        <taxon>Paenibacillus</taxon>
    </lineage>
</organism>
<keyword evidence="9" id="KW-0804">Transcription</keyword>
<keyword evidence="3 12" id="KW-0597">Phosphoprotein</keyword>
<evidence type="ECO:0000256" key="5">
    <source>
        <dbReference type="ARBA" id="ARBA00023015"/>
    </source>
</evidence>
<evidence type="ECO:0000256" key="3">
    <source>
        <dbReference type="ARBA" id="ARBA00022553"/>
    </source>
</evidence>
<dbReference type="InterPro" id="IPR011006">
    <property type="entry name" value="CheY-like_superfamily"/>
</dbReference>
<evidence type="ECO:0000256" key="2">
    <source>
        <dbReference type="ARBA" id="ARBA00022490"/>
    </source>
</evidence>
<dbReference type="PROSITE" id="PS51755">
    <property type="entry name" value="OMPR_PHOB"/>
    <property type="match status" value="1"/>
</dbReference>
<name>A0ABW2V3M3_9BACL</name>
<evidence type="ECO:0000313" key="16">
    <source>
        <dbReference type="EMBL" id="MFC7749891.1"/>
    </source>
</evidence>
<keyword evidence="2" id="KW-0963">Cytoplasm</keyword>
<dbReference type="PANTHER" id="PTHR48111">
    <property type="entry name" value="REGULATOR OF RPOS"/>
    <property type="match status" value="1"/>
</dbReference>
<dbReference type="CDD" id="cd00383">
    <property type="entry name" value="trans_reg_C"/>
    <property type="match status" value="1"/>
</dbReference>
<feature type="domain" description="Response regulatory" evidence="14">
    <location>
        <begin position="2"/>
        <end position="115"/>
    </location>
</feature>
<evidence type="ECO:0000256" key="10">
    <source>
        <dbReference type="ARBA" id="ARBA00037471"/>
    </source>
</evidence>
<dbReference type="PROSITE" id="PS50110">
    <property type="entry name" value="RESPONSE_REGULATORY"/>
    <property type="match status" value="1"/>
</dbReference>
<keyword evidence="6" id="KW-0843">Virulence</keyword>
<dbReference type="InterPro" id="IPR001867">
    <property type="entry name" value="OmpR/PhoB-type_DNA-bd"/>
</dbReference>
<evidence type="ECO:0000256" key="11">
    <source>
        <dbReference type="ARBA" id="ARBA00039976"/>
    </source>
</evidence>
<dbReference type="SMART" id="SM00448">
    <property type="entry name" value="REC"/>
    <property type="match status" value="1"/>
</dbReference>
<dbReference type="RefSeq" id="WP_138788184.1">
    <property type="nucleotide sequence ID" value="NZ_JBHTGQ010000018.1"/>
</dbReference>
<evidence type="ECO:0000313" key="17">
    <source>
        <dbReference type="Proteomes" id="UP001596528"/>
    </source>
</evidence>
<evidence type="ECO:0000256" key="4">
    <source>
        <dbReference type="ARBA" id="ARBA00023012"/>
    </source>
</evidence>
<comment type="caution">
    <text evidence="16">The sequence shown here is derived from an EMBL/GenBank/DDBJ whole genome shotgun (WGS) entry which is preliminary data.</text>
</comment>